<evidence type="ECO:0000313" key="1">
    <source>
        <dbReference type="EMBL" id="QDU34623.1"/>
    </source>
</evidence>
<reference evidence="1 2" key="1">
    <citation type="submission" date="2019-02" db="EMBL/GenBank/DDBJ databases">
        <title>Deep-cultivation of Planctomycetes and their phenomic and genomic characterization uncovers novel biology.</title>
        <authorList>
            <person name="Wiegand S."/>
            <person name="Jogler M."/>
            <person name="Boedeker C."/>
            <person name="Pinto D."/>
            <person name="Vollmers J."/>
            <person name="Rivas-Marin E."/>
            <person name="Kohn T."/>
            <person name="Peeters S.H."/>
            <person name="Heuer A."/>
            <person name="Rast P."/>
            <person name="Oberbeckmann S."/>
            <person name="Bunk B."/>
            <person name="Jeske O."/>
            <person name="Meyerdierks A."/>
            <person name="Storesund J.E."/>
            <person name="Kallscheuer N."/>
            <person name="Luecker S."/>
            <person name="Lage O.M."/>
            <person name="Pohl T."/>
            <person name="Merkel B.J."/>
            <person name="Hornburger P."/>
            <person name="Mueller R.-W."/>
            <person name="Bruemmer F."/>
            <person name="Labrenz M."/>
            <person name="Spormann A.M."/>
            <person name="Op den Camp H."/>
            <person name="Overmann J."/>
            <person name="Amann R."/>
            <person name="Jetten M.S.M."/>
            <person name="Mascher T."/>
            <person name="Medema M.H."/>
            <person name="Devos D.P."/>
            <person name="Kaster A.-K."/>
            <person name="Ovreas L."/>
            <person name="Rohde M."/>
            <person name="Galperin M.Y."/>
            <person name="Jogler C."/>
        </authorList>
    </citation>
    <scope>NUCLEOTIDE SEQUENCE [LARGE SCALE GENOMIC DNA]</scope>
    <source>
        <strain evidence="1 2">KS4</strain>
    </source>
</reference>
<keyword evidence="2" id="KW-1185">Reference proteome</keyword>
<dbReference type="KEGG" id="pcor:KS4_26940"/>
<dbReference type="Proteomes" id="UP000317369">
    <property type="component" value="Chromosome"/>
</dbReference>
<sequence>MDGLMGYWAVIFLGKFDILSGHNKAILVVVNTLAVRSMKQIQELIISDDYRFAA</sequence>
<dbReference type="AlphaFoldDB" id="A0A517YWM4"/>
<evidence type="ECO:0000313" key="2">
    <source>
        <dbReference type="Proteomes" id="UP000317369"/>
    </source>
</evidence>
<accession>A0A517YWM4</accession>
<name>A0A517YWM4_9BACT</name>
<protein>
    <submittedName>
        <fullName evidence="1">Uncharacterized protein</fullName>
    </submittedName>
</protein>
<gene>
    <name evidence="1" type="ORF">KS4_26940</name>
</gene>
<dbReference type="EMBL" id="CP036425">
    <property type="protein sequence ID" value="QDU34623.1"/>
    <property type="molecule type" value="Genomic_DNA"/>
</dbReference>
<proteinExistence type="predicted"/>
<organism evidence="1 2">
    <name type="scientific">Poriferisphaera corsica</name>
    <dbReference type="NCBI Taxonomy" id="2528020"/>
    <lineage>
        <taxon>Bacteria</taxon>
        <taxon>Pseudomonadati</taxon>
        <taxon>Planctomycetota</taxon>
        <taxon>Phycisphaerae</taxon>
        <taxon>Phycisphaerales</taxon>
        <taxon>Phycisphaeraceae</taxon>
        <taxon>Poriferisphaera</taxon>
    </lineage>
</organism>